<dbReference type="CDD" id="cd09272">
    <property type="entry name" value="RNase_HI_RT_Ty1"/>
    <property type="match status" value="1"/>
</dbReference>
<dbReference type="AlphaFoldDB" id="A0A8T1XIB7"/>
<evidence type="ECO:0000313" key="2">
    <source>
        <dbReference type="Proteomes" id="UP000694251"/>
    </source>
</evidence>
<dbReference type="Proteomes" id="UP000694251">
    <property type="component" value="Unassembled WGS sequence"/>
</dbReference>
<dbReference type="OrthoDB" id="1608633at2759"/>
<comment type="caution">
    <text evidence="1">The sequence shown here is derived from an EMBL/GenBank/DDBJ whole genome shotgun (WGS) entry which is preliminary data.</text>
</comment>
<proteinExistence type="predicted"/>
<accession>A0A8T1XIB7</accession>
<keyword evidence="2" id="KW-1185">Reference proteome</keyword>
<reference evidence="1 2" key="1">
    <citation type="submission" date="2020-12" db="EMBL/GenBank/DDBJ databases">
        <title>Concerted genomic and epigenomic changes stabilize Arabidopsis allopolyploids.</title>
        <authorList>
            <person name="Chen Z."/>
        </authorList>
    </citation>
    <scope>NUCLEOTIDE SEQUENCE [LARGE SCALE GENOMIC DNA]</scope>
    <source>
        <strain evidence="1">As9502</strain>
        <tissue evidence="1">Leaf</tissue>
    </source>
</reference>
<organism evidence="1 2">
    <name type="scientific">Arabidopsis suecica</name>
    <name type="common">Swedish thale-cress</name>
    <name type="synonym">Cardaminopsis suecica</name>
    <dbReference type="NCBI Taxonomy" id="45249"/>
    <lineage>
        <taxon>Eukaryota</taxon>
        <taxon>Viridiplantae</taxon>
        <taxon>Streptophyta</taxon>
        <taxon>Embryophyta</taxon>
        <taxon>Tracheophyta</taxon>
        <taxon>Spermatophyta</taxon>
        <taxon>Magnoliopsida</taxon>
        <taxon>eudicotyledons</taxon>
        <taxon>Gunneridae</taxon>
        <taxon>Pentapetalae</taxon>
        <taxon>rosids</taxon>
        <taxon>malvids</taxon>
        <taxon>Brassicales</taxon>
        <taxon>Brassicaceae</taxon>
        <taxon>Camelineae</taxon>
        <taxon>Arabidopsis</taxon>
    </lineage>
</organism>
<dbReference type="EMBL" id="JAEFBJ010000146">
    <property type="protein sequence ID" value="KAG7529166.1"/>
    <property type="molecule type" value="Genomic_DNA"/>
</dbReference>
<sequence length="419" mass="46689">MTVYIVLTRLALNENPKNPNPKNRGYYSSATLFIGDTVHRDYCSSPLLFIAATIHRRYCSSRLLFIAATVHRGYYSSPLLFIAVTIHRRYCSSRLLFIAATVHRGYYSSPLLFIAATVHRGYYSSPLLFIAITVHRRYCSSRLLFIAATVHHGTVHRRYCSSQLLFITVLFIVDTVHRGTVCGSLQQRELLRSLAPSSLPYNPIRPQRIRKNPKNLTTSKVIDHTAVTVVDGKDVVVATITHPAVGTTITVDVDPIPAVVEGEDDVAHPLSSPMVVRSLGLDSDSFGPKKDEEEVLGPEVPYLSAIGALMNYVWLDPFQGYVGSLLQDAATTTSKTIIFGDNTACIAQLKDGYIKGDRTKHILPKFFFTHDLQRDGEVRVVQVRSSDNSADLFTKALPTSTLRKLTHQIGMRRLKDLQG</sequence>
<gene>
    <name evidence="1" type="ORF">ISN44_Un146g000200</name>
</gene>
<evidence type="ECO:0000313" key="1">
    <source>
        <dbReference type="EMBL" id="KAG7529166.1"/>
    </source>
</evidence>
<name>A0A8T1XIB7_ARASU</name>
<protein>
    <submittedName>
        <fullName evidence="1">Uncharacterized protein</fullName>
    </submittedName>
</protein>